<evidence type="ECO:0000256" key="3">
    <source>
        <dbReference type="ARBA" id="ARBA00024247"/>
    </source>
</evidence>
<dbReference type="EMBL" id="JBHTMN010000011">
    <property type="protein sequence ID" value="MFD1383789.1"/>
    <property type="molecule type" value="Genomic_DNA"/>
</dbReference>
<evidence type="ECO:0000256" key="2">
    <source>
        <dbReference type="ARBA" id="ARBA00024200"/>
    </source>
</evidence>
<accession>A0ABW4B1U1</accession>
<dbReference type="InterPro" id="IPR016155">
    <property type="entry name" value="Mopterin_synth/thiamin_S_b"/>
</dbReference>
<dbReference type="RefSeq" id="WP_377367390.1">
    <property type="nucleotide sequence ID" value="NZ_JBHTMN010000011.1"/>
</dbReference>
<comment type="caution">
    <text evidence="4">The sequence shown here is derived from an EMBL/GenBank/DDBJ whole genome shotgun (WGS) entry which is preliminary data.</text>
</comment>
<dbReference type="CDD" id="cd00754">
    <property type="entry name" value="Ubl_MoaD"/>
    <property type="match status" value="1"/>
</dbReference>
<protein>
    <recommendedName>
        <fullName evidence="3">Molybdopterin synthase sulfur carrier subunit</fullName>
    </recommendedName>
</protein>
<dbReference type="PANTHER" id="PTHR33359:SF1">
    <property type="entry name" value="MOLYBDOPTERIN SYNTHASE SULFUR CARRIER SUBUNIT"/>
    <property type="match status" value="1"/>
</dbReference>
<keyword evidence="1" id="KW-0547">Nucleotide-binding</keyword>
<dbReference type="Proteomes" id="UP001597059">
    <property type="component" value="Unassembled WGS sequence"/>
</dbReference>
<dbReference type="Pfam" id="PF02597">
    <property type="entry name" value="ThiS"/>
    <property type="match status" value="1"/>
</dbReference>
<evidence type="ECO:0000256" key="1">
    <source>
        <dbReference type="ARBA" id="ARBA00022741"/>
    </source>
</evidence>
<name>A0ABW4B1U1_9GAMM</name>
<gene>
    <name evidence="4" type="ORF">ACFQ45_10440</name>
</gene>
<dbReference type="InterPro" id="IPR044672">
    <property type="entry name" value="MOCS2A"/>
</dbReference>
<organism evidence="4 5">
    <name type="scientific">Rhodanobacter aciditrophus</name>
    <dbReference type="NCBI Taxonomy" id="1623218"/>
    <lineage>
        <taxon>Bacteria</taxon>
        <taxon>Pseudomonadati</taxon>
        <taxon>Pseudomonadota</taxon>
        <taxon>Gammaproteobacteria</taxon>
        <taxon>Lysobacterales</taxon>
        <taxon>Rhodanobacteraceae</taxon>
        <taxon>Rhodanobacter</taxon>
    </lineage>
</organism>
<evidence type="ECO:0000313" key="5">
    <source>
        <dbReference type="Proteomes" id="UP001597059"/>
    </source>
</evidence>
<dbReference type="Gene3D" id="3.10.20.30">
    <property type="match status" value="1"/>
</dbReference>
<dbReference type="InterPro" id="IPR012675">
    <property type="entry name" value="Beta-grasp_dom_sf"/>
</dbReference>
<evidence type="ECO:0000313" key="4">
    <source>
        <dbReference type="EMBL" id="MFD1383789.1"/>
    </source>
</evidence>
<reference evidence="5" key="1">
    <citation type="journal article" date="2019" name="Int. J. Syst. Evol. Microbiol.">
        <title>The Global Catalogue of Microorganisms (GCM) 10K type strain sequencing project: providing services to taxonomists for standard genome sequencing and annotation.</title>
        <authorList>
            <consortium name="The Broad Institute Genomics Platform"/>
            <consortium name="The Broad Institute Genome Sequencing Center for Infectious Disease"/>
            <person name="Wu L."/>
            <person name="Ma J."/>
        </authorList>
    </citation>
    <scope>NUCLEOTIDE SEQUENCE [LARGE SCALE GENOMIC DNA]</scope>
    <source>
        <strain evidence="5">JCM 30774</strain>
    </source>
</reference>
<keyword evidence="5" id="KW-1185">Reference proteome</keyword>
<dbReference type="PANTHER" id="PTHR33359">
    <property type="entry name" value="MOLYBDOPTERIN SYNTHASE SULFUR CARRIER SUBUNIT"/>
    <property type="match status" value="1"/>
</dbReference>
<proteinExistence type="inferred from homology"/>
<sequence>MTTINVVFFGALKESVGRSELAFELSQDMTVQALREILAKQLSNTALLDDHIKASINFEFARMTDVVSLETANEVAFFPPVTGG</sequence>
<dbReference type="SUPFAM" id="SSF54285">
    <property type="entry name" value="MoaD/ThiS"/>
    <property type="match status" value="1"/>
</dbReference>
<comment type="similarity">
    <text evidence="2">Belongs to the MoaD family.</text>
</comment>
<dbReference type="InterPro" id="IPR003749">
    <property type="entry name" value="ThiS/MoaD-like"/>
</dbReference>